<dbReference type="Proteomes" id="UP000029492">
    <property type="component" value="Chromosome"/>
</dbReference>
<dbReference type="EMBL" id="CP003811">
    <property type="protein sequence ID" value="AIQ89813.1"/>
    <property type="molecule type" value="Genomic_DNA"/>
</dbReference>
<name>A0A089NVD1_9HYPH</name>
<dbReference type="HOGENOM" id="CLU_3218543_0_0_5"/>
<evidence type="ECO:0000313" key="2">
    <source>
        <dbReference type="Proteomes" id="UP000029492"/>
    </source>
</evidence>
<sequence length="44" mass="5378">MRTGDRLNTRPWPPARGDENKYLLRNIYEIVLWPGVLKYLRYEN</sequence>
<proteinExistence type="predicted"/>
<gene>
    <name evidence="1" type="ORF">MOC_2058</name>
</gene>
<accession>A0A089NVD1</accession>
<reference evidence="1 2" key="1">
    <citation type="journal article" date="2014" name="PLoS ONE">
        <title>Genome Information of Methylobacterium oryzae, a Plant-Probiotic Methylotroph in the Phyllosphere.</title>
        <authorList>
            <person name="Kwak M.J."/>
            <person name="Jeong H."/>
            <person name="Madhaiyan M."/>
            <person name="Lee Y."/>
            <person name="Sa T.M."/>
            <person name="Oh T.K."/>
            <person name="Kim J.F."/>
        </authorList>
    </citation>
    <scope>NUCLEOTIDE SEQUENCE [LARGE SCALE GENOMIC DNA]</scope>
    <source>
        <strain evidence="1 2">CBMB20</strain>
    </source>
</reference>
<dbReference type="KEGG" id="mor:MOC_2058"/>
<organism evidence="1 2">
    <name type="scientific">Methylobacterium oryzae CBMB20</name>
    <dbReference type="NCBI Taxonomy" id="693986"/>
    <lineage>
        <taxon>Bacteria</taxon>
        <taxon>Pseudomonadati</taxon>
        <taxon>Pseudomonadota</taxon>
        <taxon>Alphaproteobacteria</taxon>
        <taxon>Hyphomicrobiales</taxon>
        <taxon>Methylobacteriaceae</taxon>
        <taxon>Methylobacterium</taxon>
    </lineage>
</organism>
<protein>
    <submittedName>
        <fullName evidence="1">Protein of unassigned function</fullName>
    </submittedName>
</protein>
<evidence type="ECO:0000313" key="1">
    <source>
        <dbReference type="EMBL" id="AIQ89813.1"/>
    </source>
</evidence>
<keyword evidence="2" id="KW-1185">Reference proteome</keyword>
<dbReference type="AlphaFoldDB" id="A0A089NVD1"/>